<reference evidence="2" key="1">
    <citation type="submission" date="2006-03" db="EMBL/GenBank/DDBJ databases">
        <title>Complete sequence of Rhodopseudomonas palustris BisB18.</title>
        <authorList>
            <consortium name="US DOE Joint Genome Institute"/>
            <person name="Copeland A."/>
            <person name="Lucas S."/>
            <person name="Lapidus A."/>
            <person name="Barry K."/>
            <person name="Detter J.C."/>
            <person name="Glavina del Rio T."/>
            <person name="Hammon N."/>
            <person name="Israni S."/>
            <person name="Dalin E."/>
            <person name="Tice H."/>
            <person name="Pitluck S."/>
            <person name="Chain P."/>
            <person name="Malfatti S."/>
            <person name="Shin M."/>
            <person name="Vergez L."/>
            <person name="Schmutz J."/>
            <person name="Larimer F."/>
            <person name="Land M."/>
            <person name="Hauser L."/>
            <person name="Pelletier D.A."/>
            <person name="Kyrpides N."/>
            <person name="Anderson I."/>
            <person name="Oda Y."/>
            <person name="Harwood C.S."/>
            <person name="Richardson P."/>
        </authorList>
    </citation>
    <scope>NUCLEOTIDE SEQUENCE [LARGE SCALE GENOMIC DNA]</scope>
    <source>
        <strain evidence="2">BisB18</strain>
    </source>
</reference>
<feature type="transmembrane region" description="Helical" evidence="1">
    <location>
        <begin position="117"/>
        <end position="138"/>
    </location>
</feature>
<dbReference type="AlphaFoldDB" id="Q20YM5"/>
<proteinExistence type="predicted"/>
<evidence type="ECO:0008006" key="3">
    <source>
        <dbReference type="Google" id="ProtNLM"/>
    </source>
</evidence>
<feature type="transmembrane region" description="Helical" evidence="1">
    <location>
        <begin position="333"/>
        <end position="351"/>
    </location>
</feature>
<dbReference type="eggNOG" id="ENOG503175D">
    <property type="taxonomic scope" value="Bacteria"/>
</dbReference>
<evidence type="ECO:0000256" key="1">
    <source>
        <dbReference type="SAM" id="Phobius"/>
    </source>
</evidence>
<dbReference type="KEGG" id="rpc:RPC_4237"/>
<accession>Q20YM5</accession>
<dbReference type="HOGENOM" id="CLU_024118_0_0_5"/>
<dbReference type="STRING" id="316056.RPC_4237"/>
<feature type="transmembrane region" description="Helical" evidence="1">
    <location>
        <begin position="434"/>
        <end position="451"/>
    </location>
</feature>
<evidence type="ECO:0000313" key="2">
    <source>
        <dbReference type="EMBL" id="ABD89761.1"/>
    </source>
</evidence>
<dbReference type="RefSeq" id="WP_011474642.1">
    <property type="nucleotide sequence ID" value="NC_007925.1"/>
</dbReference>
<dbReference type="EMBL" id="CP000301">
    <property type="protein sequence ID" value="ABD89761.1"/>
    <property type="molecule type" value="Genomic_DNA"/>
</dbReference>
<name>Q20YM5_RHOPB</name>
<keyword evidence="1" id="KW-0472">Membrane</keyword>
<feature type="transmembrane region" description="Helical" evidence="1">
    <location>
        <begin position="145"/>
        <end position="164"/>
    </location>
</feature>
<feature type="transmembrane region" description="Helical" evidence="1">
    <location>
        <begin position="21"/>
        <end position="41"/>
    </location>
</feature>
<keyword evidence="1" id="KW-0812">Transmembrane</keyword>
<keyword evidence="1" id="KW-1133">Transmembrane helix</keyword>
<gene>
    <name evidence="2" type="ordered locus">RPC_4237</name>
</gene>
<protein>
    <recommendedName>
        <fullName evidence="3">Glycosyltransferase RgtA/B/C/D-like domain-containing protein</fullName>
    </recommendedName>
</protein>
<feature type="transmembrane region" description="Helical" evidence="1">
    <location>
        <begin position="170"/>
        <end position="189"/>
    </location>
</feature>
<sequence>MTNQIPTTDRRHSLQAGDTRSQRIGFAAVVLSVVMLGLYFYRSWLFTGFDGVFGDTGDARILIAILEHWHRWFAGLDPHWSDPIFFYPERGVLGFTDAYFLYALPYSLARAAGIDPFRSFMVVMLLLSLIGTSTFYILARRCLSASALTALLGAALFGFANMMALKIGHAQSYCVMLLPSAVLLSTAAWSSPRKPLGALLAASSGLLLALMFFTAYLTAWFAATLAMLTFVIYAVIGGRPRMVTLSRRLFVERRPVTIGFVTGFALGLVPFLVLYVPVLLRGTARPFDEVQGFFPQLADIINPGADNIVWGRLLKSLGIAGIEGRQLGEVELGYTPLLFATFLATMLALLGGARRKLGVAGDVGLALALAVMLYWLVQLDWFGYRPWHVIWEYVPGAKGVRTTFRSQIVALFASCVVVVIGLELLRHSGASKTWLVWLVPVLALGLLTEQLNRKSPPRFWRSEQIAWLASLPPAPAACRAFYLSPGSGGTKEWWEIQSDAMIVSAVRGLPTLNGNSSWWPKGWQLNDLGDPSYPAKVAEWMRQNKLGPEVCALDLAAATWHPAAP</sequence>
<feature type="transmembrane region" description="Helical" evidence="1">
    <location>
        <begin position="404"/>
        <end position="422"/>
    </location>
</feature>
<feature type="transmembrane region" description="Helical" evidence="1">
    <location>
        <begin position="363"/>
        <end position="384"/>
    </location>
</feature>
<organism evidence="2">
    <name type="scientific">Rhodopseudomonas palustris (strain BisB18)</name>
    <dbReference type="NCBI Taxonomy" id="316056"/>
    <lineage>
        <taxon>Bacteria</taxon>
        <taxon>Pseudomonadati</taxon>
        <taxon>Pseudomonadota</taxon>
        <taxon>Alphaproteobacteria</taxon>
        <taxon>Hyphomicrobiales</taxon>
        <taxon>Nitrobacteraceae</taxon>
        <taxon>Rhodopseudomonas</taxon>
    </lineage>
</organism>
<dbReference type="OrthoDB" id="8141049at2"/>
<feature type="transmembrane region" description="Helical" evidence="1">
    <location>
        <begin position="196"/>
        <end position="213"/>
    </location>
</feature>
<feature type="transmembrane region" description="Helical" evidence="1">
    <location>
        <begin position="256"/>
        <end position="278"/>
    </location>
</feature>
<feature type="transmembrane region" description="Helical" evidence="1">
    <location>
        <begin position="219"/>
        <end position="236"/>
    </location>
</feature>